<evidence type="ECO:0000256" key="2">
    <source>
        <dbReference type="ARBA" id="ARBA00022723"/>
    </source>
</evidence>
<proteinExistence type="predicted"/>
<dbReference type="Pfam" id="PF00355">
    <property type="entry name" value="Rieske"/>
    <property type="match status" value="1"/>
</dbReference>
<dbReference type="PROSITE" id="PS51296">
    <property type="entry name" value="RIESKE"/>
    <property type="match status" value="1"/>
</dbReference>
<organism evidence="8 9">
    <name type="scientific">Malikia spinosa</name>
    <dbReference type="NCBI Taxonomy" id="86180"/>
    <lineage>
        <taxon>Bacteria</taxon>
        <taxon>Pseudomonadati</taxon>
        <taxon>Pseudomonadota</taxon>
        <taxon>Betaproteobacteria</taxon>
        <taxon>Burkholderiales</taxon>
        <taxon>Comamonadaceae</taxon>
        <taxon>Malikia</taxon>
    </lineage>
</organism>
<sequence length="104" mass="11302">MTTWNFICPLDDIPRLGARVVQRASGGDIAIFRTAADEVFALLDQCPHKGGPLSQGLVHGRRVTCPLHGWNFTLEDGQALAPDHGSCARFEVKVEHGQVLLALN</sequence>
<evidence type="ECO:0000313" key="9">
    <source>
        <dbReference type="Proteomes" id="UP000238326"/>
    </source>
</evidence>
<protein>
    <submittedName>
        <fullName evidence="8">Nitrite reductase (NAD(P)H) small subunit</fullName>
    </submittedName>
</protein>
<dbReference type="GO" id="GO:0051537">
    <property type="term" value="F:2 iron, 2 sulfur cluster binding"/>
    <property type="evidence" value="ECO:0007669"/>
    <property type="project" value="UniProtKB-KW"/>
</dbReference>
<reference evidence="8 9" key="1">
    <citation type="submission" date="2018-03" db="EMBL/GenBank/DDBJ databases">
        <title>Comparative genomics illustrates the genes involved in a hyperalkaliphilic mechanisms of Serpentinomonas isolated from highly-alkaline calcium-rich serpentinized springs.</title>
        <authorList>
            <person name="Suzuki S."/>
            <person name="Ishii S."/>
            <person name="Walworth N."/>
            <person name="Bird L."/>
            <person name="Kuenen J.G."/>
            <person name="Nealson K.H."/>
        </authorList>
    </citation>
    <scope>NUCLEOTIDE SEQUENCE [LARGE SCALE GENOMIC DNA]</scope>
    <source>
        <strain evidence="8 9">83</strain>
    </source>
</reference>
<keyword evidence="5" id="KW-0411">Iron-sulfur</keyword>
<dbReference type="PANTHER" id="PTHR21496">
    <property type="entry name" value="FERREDOXIN-RELATED"/>
    <property type="match status" value="1"/>
</dbReference>
<evidence type="ECO:0000256" key="4">
    <source>
        <dbReference type="ARBA" id="ARBA00023004"/>
    </source>
</evidence>
<dbReference type="InterPro" id="IPR017941">
    <property type="entry name" value="Rieske_2Fe-2S"/>
</dbReference>
<dbReference type="Gene3D" id="2.102.10.10">
    <property type="entry name" value="Rieske [2Fe-2S] iron-sulphur domain"/>
    <property type="match status" value="1"/>
</dbReference>
<comment type="caution">
    <text evidence="8">The sequence shown here is derived from an EMBL/GenBank/DDBJ whole genome shotgun (WGS) entry which is preliminary data.</text>
</comment>
<dbReference type="InterPro" id="IPR012748">
    <property type="entry name" value="Rieske-like_NirD"/>
</dbReference>
<evidence type="ECO:0000256" key="6">
    <source>
        <dbReference type="ARBA" id="ARBA00023063"/>
    </source>
</evidence>
<keyword evidence="1" id="KW-0001">2Fe-2S</keyword>
<feature type="domain" description="Rieske" evidence="7">
    <location>
        <begin position="4"/>
        <end position="101"/>
    </location>
</feature>
<dbReference type="EMBL" id="PVLR01000021">
    <property type="protein sequence ID" value="PRD68943.1"/>
    <property type="molecule type" value="Genomic_DNA"/>
</dbReference>
<name>A0A2S9KES4_9BURK</name>
<dbReference type="SUPFAM" id="SSF50022">
    <property type="entry name" value="ISP domain"/>
    <property type="match status" value="1"/>
</dbReference>
<evidence type="ECO:0000256" key="3">
    <source>
        <dbReference type="ARBA" id="ARBA00023002"/>
    </source>
</evidence>
<dbReference type="NCBIfam" id="TIGR02378">
    <property type="entry name" value="nirD_assim_sml"/>
    <property type="match status" value="1"/>
</dbReference>
<keyword evidence="9" id="KW-1185">Reference proteome</keyword>
<gene>
    <name evidence="8" type="primary">nirD</name>
    <name evidence="8" type="ORF">C6P61_08175</name>
</gene>
<dbReference type="AlphaFoldDB" id="A0A2S9KES4"/>
<dbReference type="Proteomes" id="UP000238326">
    <property type="component" value="Unassembled WGS sequence"/>
</dbReference>
<evidence type="ECO:0000259" key="7">
    <source>
        <dbReference type="PROSITE" id="PS51296"/>
    </source>
</evidence>
<evidence type="ECO:0000256" key="5">
    <source>
        <dbReference type="ARBA" id="ARBA00023014"/>
    </source>
</evidence>
<keyword evidence="6" id="KW-0534">Nitrate assimilation</keyword>
<dbReference type="GO" id="GO:0046872">
    <property type="term" value="F:metal ion binding"/>
    <property type="evidence" value="ECO:0007669"/>
    <property type="project" value="UniProtKB-KW"/>
</dbReference>
<evidence type="ECO:0000256" key="1">
    <source>
        <dbReference type="ARBA" id="ARBA00022714"/>
    </source>
</evidence>
<keyword evidence="2" id="KW-0479">Metal-binding</keyword>
<dbReference type="OrthoDB" id="9769355at2"/>
<keyword evidence="3" id="KW-0560">Oxidoreductase</keyword>
<dbReference type="InterPro" id="IPR036922">
    <property type="entry name" value="Rieske_2Fe-2S_sf"/>
</dbReference>
<keyword evidence="4" id="KW-0408">Iron</keyword>
<accession>A0A2S9KES4</accession>
<dbReference type="GO" id="GO:0008942">
    <property type="term" value="F:nitrite reductase [NAD(P)H] activity"/>
    <property type="evidence" value="ECO:0007669"/>
    <property type="project" value="InterPro"/>
</dbReference>
<evidence type="ECO:0000313" key="8">
    <source>
        <dbReference type="EMBL" id="PRD68943.1"/>
    </source>
</evidence>
<dbReference type="PANTHER" id="PTHR21496:SF23">
    <property type="entry name" value="3-PHENYLPROPIONATE_CINNAMIC ACID DIOXYGENASE FERREDOXIN SUBUNIT"/>
    <property type="match status" value="1"/>
</dbReference>
<dbReference type="CDD" id="cd03530">
    <property type="entry name" value="Rieske_NirD_small_Bacillus"/>
    <property type="match status" value="1"/>
</dbReference>
<dbReference type="GO" id="GO:0042128">
    <property type="term" value="P:nitrate assimilation"/>
    <property type="evidence" value="ECO:0007669"/>
    <property type="project" value="UniProtKB-KW"/>
</dbReference>